<dbReference type="Proteomes" id="UP001595907">
    <property type="component" value="Unassembled WGS sequence"/>
</dbReference>
<dbReference type="Gene3D" id="3.40.50.1820">
    <property type="entry name" value="alpha/beta hydrolase"/>
    <property type="match status" value="1"/>
</dbReference>
<proteinExistence type="predicted"/>
<keyword evidence="3" id="KW-1185">Reference proteome</keyword>
<accession>A0ABV8QVZ7</accession>
<feature type="domain" description="Fungal lipase-type" evidence="1">
    <location>
        <begin position="90"/>
        <end position="243"/>
    </location>
</feature>
<dbReference type="RefSeq" id="WP_379710998.1">
    <property type="nucleotide sequence ID" value="NZ_JBHSCZ010000005.1"/>
</dbReference>
<dbReference type="InterPro" id="IPR029058">
    <property type="entry name" value="AB_hydrolase_fold"/>
</dbReference>
<dbReference type="SUPFAM" id="SSF53474">
    <property type="entry name" value="alpha/beta-Hydrolases"/>
    <property type="match status" value="1"/>
</dbReference>
<dbReference type="EMBL" id="JBHSCZ010000005">
    <property type="protein sequence ID" value="MFC4263882.1"/>
    <property type="molecule type" value="Genomic_DNA"/>
</dbReference>
<reference evidence="3" key="1">
    <citation type="journal article" date="2019" name="Int. J. Syst. Evol. Microbiol.">
        <title>The Global Catalogue of Microorganisms (GCM) 10K type strain sequencing project: providing services to taxonomists for standard genome sequencing and annotation.</title>
        <authorList>
            <consortium name="The Broad Institute Genomics Platform"/>
            <consortium name="The Broad Institute Genome Sequencing Center for Infectious Disease"/>
            <person name="Wu L."/>
            <person name="Ma J."/>
        </authorList>
    </citation>
    <scope>NUCLEOTIDE SEQUENCE [LARGE SCALE GENOMIC DNA]</scope>
    <source>
        <strain evidence="3">CECT 8289</strain>
    </source>
</reference>
<dbReference type="Pfam" id="PF01764">
    <property type="entry name" value="Lipase_3"/>
    <property type="match status" value="1"/>
</dbReference>
<organism evidence="2 3">
    <name type="scientific">Ferruginibacter yonginensis</name>
    <dbReference type="NCBI Taxonomy" id="1310416"/>
    <lineage>
        <taxon>Bacteria</taxon>
        <taxon>Pseudomonadati</taxon>
        <taxon>Bacteroidota</taxon>
        <taxon>Chitinophagia</taxon>
        <taxon>Chitinophagales</taxon>
        <taxon>Chitinophagaceae</taxon>
        <taxon>Ferruginibacter</taxon>
    </lineage>
</organism>
<evidence type="ECO:0000313" key="3">
    <source>
        <dbReference type="Proteomes" id="UP001595907"/>
    </source>
</evidence>
<comment type="caution">
    <text evidence="2">The sequence shown here is derived from an EMBL/GenBank/DDBJ whole genome shotgun (WGS) entry which is preliminary data.</text>
</comment>
<evidence type="ECO:0000313" key="2">
    <source>
        <dbReference type="EMBL" id="MFC4263882.1"/>
    </source>
</evidence>
<evidence type="ECO:0000259" key="1">
    <source>
        <dbReference type="Pfam" id="PF01764"/>
    </source>
</evidence>
<dbReference type="InterPro" id="IPR002921">
    <property type="entry name" value="Fungal_lipase-type"/>
</dbReference>
<protein>
    <submittedName>
        <fullName evidence="2">Lipase family protein</fullName>
    </submittedName>
</protein>
<sequence>MKSAFIKSLGCLLLSIAYMQYGKSQQLLQPGFSVSEYKAAVACDEHLYAADSVKQNYPLPNGTYKFYESPEVGLYNKITFWVLPNNVALISIRGTTASAGSWIENFYSAMIPATGNLQINDSTNFNYKLAKDSLAYVHAGWTIGLAHLAPIAVNKINELYRTKGIKNFILFGHSQGGALSFLMRSYLQYCNQLPKDIFIKTYCSAAPKPGNLNYAYDFDHINLNGWAFRVVNPLDWVPESPFTVQKVTDMYPINPLANRSALTGKQSFFQRLAVNYAFKKMTNASKKTDKRYQKYLGKYVFKQVKQYLPQMKEPTYAPSTNYMTAGIPIVLQPDVDYTHKFKQTPTGFFVNHTYKAYLYLIDKNFNTQ</sequence>
<name>A0ABV8QVZ7_9BACT</name>
<gene>
    <name evidence="2" type="ORF">ACFOWM_13390</name>
</gene>